<evidence type="ECO:0000313" key="2">
    <source>
        <dbReference type="Proteomes" id="UP000734854"/>
    </source>
</evidence>
<dbReference type="Proteomes" id="UP000734854">
    <property type="component" value="Unassembled WGS sequence"/>
</dbReference>
<evidence type="ECO:0000313" key="1">
    <source>
        <dbReference type="EMBL" id="KAG6495230.1"/>
    </source>
</evidence>
<accession>A0A8J5FSJ8</accession>
<gene>
    <name evidence="1" type="ORF">ZIOFF_043024</name>
</gene>
<dbReference type="InterPro" id="IPR037176">
    <property type="entry name" value="Osmotin/thaumatin-like_sf"/>
</dbReference>
<protein>
    <submittedName>
        <fullName evidence="1">Uncharacterized protein</fullName>
    </submittedName>
</protein>
<dbReference type="AlphaFoldDB" id="A0A8J5FSJ8"/>
<name>A0A8J5FSJ8_ZINOF</name>
<keyword evidence="2" id="KW-1185">Reference proteome</keyword>
<comment type="caution">
    <text evidence="1">The sequence shown here is derived from an EMBL/GenBank/DDBJ whole genome shotgun (WGS) entry which is preliminary data.</text>
</comment>
<dbReference type="Gene3D" id="2.60.110.10">
    <property type="entry name" value="Thaumatin"/>
    <property type="match status" value="1"/>
</dbReference>
<organism evidence="1 2">
    <name type="scientific">Zingiber officinale</name>
    <name type="common">Ginger</name>
    <name type="synonym">Amomum zingiber</name>
    <dbReference type="NCBI Taxonomy" id="94328"/>
    <lineage>
        <taxon>Eukaryota</taxon>
        <taxon>Viridiplantae</taxon>
        <taxon>Streptophyta</taxon>
        <taxon>Embryophyta</taxon>
        <taxon>Tracheophyta</taxon>
        <taxon>Spermatophyta</taxon>
        <taxon>Magnoliopsida</taxon>
        <taxon>Liliopsida</taxon>
        <taxon>Zingiberales</taxon>
        <taxon>Zingiberaceae</taxon>
        <taxon>Zingiber</taxon>
    </lineage>
</organism>
<sequence>MPAHDLSKLFKKACPAAYSYTYDDPTSIHAPAPITLCLFAPKEAEAESLHLPLQPTNLQWIVGKSIHREMAASAALMLCELVVAVRQNNLLSKIYEILDEFKCIELNSLIC</sequence>
<dbReference type="EMBL" id="JACMSC010000012">
    <property type="protein sequence ID" value="KAG6495230.1"/>
    <property type="molecule type" value="Genomic_DNA"/>
</dbReference>
<dbReference type="SUPFAM" id="SSF49870">
    <property type="entry name" value="Osmotin, thaumatin-like protein"/>
    <property type="match status" value="1"/>
</dbReference>
<reference evidence="1 2" key="1">
    <citation type="submission" date="2020-08" db="EMBL/GenBank/DDBJ databases">
        <title>Plant Genome Project.</title>
        <authorList>
            <person name="Zhang R.-G."/>
        </authorList>
    </citation>
    <scope>NUCLEOTIDE SEQUENCE [LARGE SCALE GENOMIC DNA]</scope>
    <source>
        <tissue evidence="1">Rhizome</tissue>
    </source>
</reference>
<proteinExistence type="predicted"/>